<gene>
    <name evidence="4" type="primary">LOC108617334</name>
</gene>
<reference evidence="4" key="3">
    <citation type="submission" date="2025-08" db="UniProtKB">
        <authorList>
            <consortium name="RefSeq"/>
        </authorList>
    </citation>
    <scope>IDENTIFICATION</scope>
    <source>
        <tissue evidence="4">Whole organism</tissue>
    </source>
</reference>
<accession>A0ABM1PN10</accession>
<evidence type="ECO:0000256" key="1">
    <source>
        <dbReference type="SAM" id="Coils"/>
    </source>
</evidence>
<feature type="coiled-coil region" evidence="1">
    <location>
        <begin position="207"/>
        <end position="287"/>
    </location>
</feature>
<dbReference type="RefSeq" id="XP_017868596.1">
    <property type="nucleotide sequence ID" value="XM_018013107.1"/>
</dbReference>
<feature type="coiled-coil region" evidence="1">
    <location>
        <begin position="322"/>
        <end position="385"/>
    </location>
</feature>
<keyword evidence="1" id="KW-0175">Coiled coil</keyword>
<dbReference type="GeneID" id="108617334"/>
<evidence type="ECO:0000256" key="2">
    <source>
        <dbReference type="SAM" id="MobiDB-lite"/>
    </source>
</evidence>
<reference evidence="3" key="2">
    <citation type="journal article" date="2016" name="G3 (Bethesda)">
        <title>Genome Evolution in Three Species of Cactophilic Drosophila.</title>
        <authorList>
            <person name="Sanchez-Flores A."/>
            <person name="Penazola F."/>
            <person name="Carpinteyro-Ponce J."/>
            <person name="Nazario-Yepiz N."/>
            <person name="Abreu-Goodger C."/>
            <person name="Machado C.A."/>
            <person name="Markow T.A."/>
        </authorList>
    </citation>
    <scope>NUCLEOTIDE SEQUENCE [LARGE SCALE GENOMIC DNA]</scope>
</reference>
<feature type="compositionally biased region" description="Basic residues" evidence="2">
    <location>
        <begin position="668"/>
        <end position="680"/>
    </location>
</feature>
<sequence>MPIPTMDKACLAPPGHVRFLDSRREVPGKRKIYPVVVTAKRFEAIMGRSRMDKKHAAAAQKEEDERYMKYLQEGSDWLCKHFTNVGAQSLDEEKQAKLDQELREGEIRAKQVKMEDDLNRKKRIIRANRILEDLKSGQRALHHAVVESQVVHERQYNEALNREIAEDARREIARQDAICPETLIPFSTITEEEVKAEEVARATRVREEFLKDLEERRERKLAQEEQELCDTLIERAQYQCLHEKEKKEQAKRKAKKREFCRRAYRDALKEKAKIREYERIREQINDRVICVDVTRRRNLDKRYNVEYKKAIAAKIKERARVAEELGEMIRENERREAEYQTELEDRYQAEVEMDEGRRQCEKDELARQRRAYERDERLQAEARRQREAQIHRFEVAERFKNMETNRRFYASEKRKRDQATANLRKVLFGQRDEFLARRLAERMRVSSCQADPYIKDDVMFFDDAAKAVVEAYEEGKIMYPMAKVAETYRRQNQIDHVPEGRMVGRSKLRDYCWPGYFSKAELAYKNYEAREQCRQELDQERQKILDNCITITKLASKERPYQKCEMECPQKCFQYRGMPAIQSMDSFDSPSNFMCEEEPVTQGGPCPPNIEVMTTCDEKEAQTRPKNFNNPPVVCVERVPSVQSADQKTLSRHASEHKPPSEPDCKDAKRKAPLRKRVWR</sequence>
<protein>
    <submittedName>
        <fullName evidence="4">Trichohyalin-like</fullName>
    </submittedName>
</protein>
<keyword evidence="3" id="KW-1185">Reference proteome</keyword>
<evidence type="ECO:0000313" key="4">
    <source>
        <dbReference type="RefSeq" id="XP_017868596.1"/>
    </source>
</evidence>
<evidence type="ECO:0000313" key="3">
    <source>
        <dbReference type="Proteomes" id="UP000694904"/>
    </source>
</evidence>
<dbReference type="PANTHER" id="PTHR39944:SF1">
    <property type="entry name" value="CALDESMON-RELATED PROTEIN-RELATED"/>
    <property type="match status" value="1"/>
</dbReference>
<dbReference type="PANTHER" id="PTHR39944">
    <property type="match status" value="1"/>
</dbReference>
<feature type="compositionally biased region" description="Basic and acidic residues" evidence="2">
    <location>
        <begin position="653"/>
        <end position="667"/>
    </location>
</feature>
<proteinExistence type="predicted"/>
<feature type="region of interest" description="Disordered" evidence="2">
    <location>
        <begin position="639"/>
        <end position="680"/>
    </location>
</feature>
<dbReference type="Proteomes" id="UP000694904">
    <property type="component" value="Chromosome 5"/>
</dbReference>
<reference evidence="3" key="1">
    <citation type="journal article" date="1997" name="Nucleic Acids Res.">
        <title>tRNAscan-SE: a program for improved detection of transfer RNA genes in genomic sequence.</title>
        <authorList>
            <person name="Lowe T.M."/>
            <person name="Eddy S.R."/>
        </authorList>
    </citation>
    <scope>NUCLEOTIDE SEQUENCE [LARGE SCALE GENOMIC DNA]</scope>
</reference>
<name>A0ABM1PN10_DROAR</name>
<organism evidence="3 4">
    <name type="scientific">Drosophila arizonae</name>
    <name type="common">Fruit fly</name>
    <dbReference type="NCBI Taxonomy" id="7263"/>
    <lineage>
        <taxon>Eukaryota</taxon>
        <taxon>Metazoa</taxon>
        <taxon>Ecdysozoa</taxon>
        <taxon>Arthropoda</taxon>
        <taxon>Hexapoda</taxon>
        <taxon>Insecta</taxon>
        <taxon>Pterygota</taxon>
        <taxon>Neoptera</taxon>
        <taxon>Endopterygota</taxon>
        <taxon>Diptera</taxon>
        <taxon>Brachycera</taxon>
        <taxon>Muscomorpha</taxon>
        <taxon>Ephydroidea</taxon>
        <taxon>Drosophilidae</taxon>
        <taxon>Drosophila</taxon>
    </lineage>
</organism>